<dbReference type="Gene3D" id="1.10.510.10">
    <property type="entry name" value="Transferase(Phosphotransferase) domain 1"/>
    <property type="match status" value="1"/>
</dbReference>
<dbReference type="KEGG" id="dosa:Os01g0744300"/>
<keyword evidence="6 7" id="KW-0067">ATP-binding</keyword>
<evidence type="ECO:0000256" key="5">
    <source>
        <dbReference type="ARBA" id="ARBA00022777"/>
    </source>
</evidence>
<proteinExistence type="inferred from homology"/>
<feature type="binding site" evidence="7">
    <location>
        <position position="163"/>
    </location>
    <ligand>
        <name>ATP</name>
        <dbReference type="ChEBI" id="CHEBI:30616"/>
    </ligand>
</feature>
<accession>Q0JJE0</accession>
<dbReference type="InterPro" id="IPR000719">
    <property type="entry name" value="Prot_kinase_dom"/>
</dbReference>
<evidence type="ECO:0000256" key="8">
    <source>
        <dbReference type="SAM" id="MobiDB-lite"/>
    </source>
</evidence>
<dbReference type="CDD" id="cd14016">
    <property type="entry name" value="STKc_CK1"/>
    <property type="match status" value="1"/>
</dbReference>
<sequence>YSAPRLAAGDVSTTTICFPLPPSLPSPPPFHRIRIQTPTLAVSVLGPPPARRRRAARRKEPEVAVEAAPEAEEGREEEIEVADLGREGGGEKKMEGPDSGARSADKQAVEDEGNTTPVPDTVQVGSSPKYRVDKKLGKGGFGQVYVGRRMLANGPGASEVALKFEHRTSKGCNHGPPYEWQVYNAIGGIHGVPRVHYKGRQGEYYVIVMDMLGPSLWDVWNNNSHTMSVEMVACIAIEAISILEKMHSKGYVHGDVKPENFLLGPIGTPEEKRLFLVDLGLATKWRDASTGLHVDYDQRPDVFRGTVRYASVHAHLGRIGSRRDDLESLAYTLVFLLRGRLPWQGYQGENKGFLVCKKKMATSPESLCCFCPQPFREFVEYVVNLKFDEEPNYAKCISLFDTVVGPNPDIRPINTDGAQKLIHLVGQKRGRLLMEETDEQPKKKIRMGMPATQWISVYNARRPMKQRYHYNVADSRLVQHIDKGNEDGLFISCITSCSNLWALIMDAGTGFTSQVYELSPHFLHKEWIMDQWERNYYITALAGANNGSSLVVMSKGTMYTQQSYKVSDTFPFKWINKKWRDGFYVTSMATAGSRWAVVMSRNAGFSDQVVELDFLYPSEGIHQRWDNGYRITATAATWDQAAFVLSVPRRKPTDETQETLRTSAFPSQHVKEKWSKNLYLASVCYGRTVS</sequence>
<reference evidence="10 11" key="1">
    <citation type="journal article" date="2005" name="Nature">
        <title>The map-based sequence of the rice genome.</title>
        <authorList>
            <consortium name="International rice genome sequencing project (IRGSP)"/>
            <person name="Matsumoto T."/>
            <person name="Wu J."/>
            <person name="Kanamori H."/>
            <person name="Katayose Y."/>
            <person name="Fujisawa M."/>
            <person name="Namiki N."/>
            <person name="Mizuno H."/>
            <person name="Yamamoto K."/>
            <person name="Antonio B.A."/>
            <person name="Baba T."/>
            <person name="Sakata K."/>
            <person name="Nagamura Y."/>
            <person name="Aoki H."/>
            <person name="Arikawa K."/>
            <person name="Arita K."/>
            <person name="Bito T."/>
            <person name="Chiden Y."/>
            <person name="Fujitsuka N."/>
            <person name="Fukunaka R."/>
            <person name="Hamada M."/>
            <person name="Harada C."/>
            <person name="Hayashi A."/>
            <person name="Hijishita S."/>
            <person name="Honda M."/>
            <person name="Hosokawa S."/>
            <person name="Ichikawa Y."/>
            <person name="Idonuma A."/>
            <person name="Iijima M."/>
            <person name="Ikeda M."/>
            <person name="Ikeno M."/>
            <person name="Ito K."/>
            <person name="Ito S."/>
            <person name="Ito T."/>
            <person name="Ito Y."/>
            <person name="Ito Y."/>
            <person name="Iwabuchi A."/>
            <person name="Kamiya K."/>
            <person name="Karasawa W."/>
            <person name="Kurita K."/>
            <person name="Katagiri S."/>
            <person name="Kikuta A."/>
            <person name="Kobayashi H."/>
            <person name="Kobayashi N."/>
            <person name="Machita K."/>
            <person name="Maehara T."/>
            <person name="Masukawa M."/>
            <person name="Mizubayashi T."/>
            <person name="Mukai Y."/>
            <person name="Nagasaki H."/>
            <person name="Nagata Y."/>
            <person name="Naito S."/>
            <person name="Nakashima M."/>
            <person name="Nakama Y."/>
            <person name="Nakamichi Y."/>
            <person name="Nakamura M."/>
            <person name="Meguro A."/>
            <person name="Negishi M."/>
            <person name="Ohta I."/>
            <person name="Ohta T."/>
            <person name="Okamoto M."/>
            <person name="Ono N."/>
            <person name="Saji S."/>
            <person name="Sakaguchi M."/>
            <person name="Sakai K."/>
            <person name="Shibata M."/>
            <person name="Shimokawa T."/>
            <person name="Song J."/>
            <person name="Takazaki Y."/>
            <person name="Terasawa K."/>
            <person name="Tsugane M."/>
            <person name="Tsuji K."/>
            <person name="Ueda S."/>
            <person name="Waki K."/>
            <person name="Yamagata H."/>
            <person name="Yamamoto M."/>
            <person name="Yamamoto S."/>
            <person name="Yamane H."/>
            <person name="Yoshiki S."/>
            <person name="Yoshihara R."/>
            <person name="Yukawa K."/>
            <person name="Zhong H."/>
            <person name="Yano M."/>
            <person name="Yuan Q."/>
            <person name="Ouyang S."/>
            <person name="Liu J."/>
            <person name="Jones K.M."/>
            <person name="Gansberger K."/>
            <person name="Moffat K."/>
            <person name="Hill J."/>
            <person name="Bera J."/>
            <person name="Fadrosh D."/>
            <person name="Jin S."/>
            <person name="Johri S."/>
            <person name="Kim M."/>
            <person name="Overton L."/>
            <person name="Reardon M."/>
            <person name="Tsitrin T."/>
            <person name="Vuong H."/>
            <person name="Weaver B."/>
            <person name="Ciecko A."/>
            <person name="Tallon L."/>
            <person name="Jackson J."/>
            <person name="Pai G."/>
            <person name="Aken S.V."/>
            <person name="Utterback T."/>
            <person name="Reidmuller S."/>
            <person name="Feldblyum T."/>
            <person name="Hsiao J."/>
            <person name="Zismann V."/>
            <person name="Iobst S."/>
            <person name="de Vazeille A.R."/>
            <person name="Buell C.R."/>
            <person name="Ying K."/>
            <person name="Li Y."/>
            <person name="Lu T."/>
            <person name="Huang Y."/>
            <person name="Zhao Q."/>
            <person name="Feng Q."/>
            <person name="Zhang L."/>
            <person name="Zhu J."/>
            <person name="Weng Q."/>
            <person name="Mu J."/>
            <person name="Lu Y."/>
            <person name="Fan D."/>
            <person name="Liu Y."/>
            <person name="Guan J."/>
            <person name="Zhang Y."/>
            <person name="Yu S."/>
            <person name="Liu X."/>
            <person name="Zhang Y."/>
            <person name="Hong G."/>
            <person name="Han B."/>
            <person name="Choisne N."/>
            <person name="Demange N."/>
            <person name="Orjeda G."/>
            <person name="Samain S."/>
            <person name="Cattolico L."/>
            <person name="Pelletier E."/>
            <person name="Couloux A."/>
            <person name="Segurens B."/>
            <person name="Wincker P."/>
            <person name="D'Hont A."/>
            <person name="Scarpelli C."/>
            <person name="Weissenbach J."/>
            <person name="Salanoubat M."/>
            <person name="Quetier F."/>
            <person name="Yu Y."/>
            <person name="Kim H.R."/>
            <person name="Rambo T."/>
            <person name="Currie J."/>
            <person name="Collura K."/>
            <person name="Luo M."/>
            <person name="Yang T."/>
            <person name="Ammiraju J.S.S."/>
            <person name="Engler F."/>
            <person name="Soderlund C."/>
            <person name="Wing R.A."/>
            <person name="Palmer L.E."/>
            <person name="de la Bastide M."/>
            <person name="Spiegel L."/>
            <person name="Nascimento L."/>
            <person name="Zutavern T."/>
            <person name="O'Shaughnessy A."/>
            <person name="Dike S."/>
            <person name="Dedhia N."/>
            <person name="Preston R."/>
            <person name="Balija V."/>
            <person name="McCombie W.R."/>
            <person name="Chow T."/>
            <person name="Chen H."/>
            <person name="Chung M."/>
            <person name="Chen C."/>
            <person name="Shaw J."/>
            <person name="Wu H."/>
            <person name="Hsiao K."/>
            <person name="Chao Y."/>
            <person name="Chu M."/>
            <person name="Cheng C."/>
            <person name="Hour A."/>
            <person name="Lee P."/>
            <person name="Lin S."/>
            <person name="Lin Y."/>
            <person name="Liou J."/>
            <person name="Liu S."/>
            <person name="Hsing Y."/>
            <person name="Raghuvanshi S."/>
            <person name="Mohanty A."/>
            <person name="Bharti A.K."/>
            <person name="Gaur A."/>
            <person name="Gupta V."/>
            <person name="Kumar D."/>
            <person name="Ravi V."/>
            <person name="Vij S."/>
            <person name="Kapur A."/>
            <person name="Khurana P."/>
            <person name="Khurana P."/>
            <person name="Khurana J.P."/>
            <person name="Tyagi A.K."/>
            <person name="Gaikwad K."/>
            <person name="Singh A."/>
            <person name="Dalal V."/>
            <person name="Srivastava S."/>
            <person name="Dixit A."/>
            <person name="Pal A.K."/>
            <person name="Ghazi I.A."/>
            <person name="Yadav M."/>
            <person name="Pandit A."/>
            <person name="Bhargava A."/>
            <person name="Sureshbabu K."/>
            <person name="Batra K."/>
            <person name="Sharma T.R."/>
            <person name="Mohapatra T."/>
            <person name="Singh N.K."/>
            <person name="Messing J."/>
            <person name="Nelson A.B."/>
            <person name="Fuks G."/>
            <person name="Kavchok S."/>
            <person name="Keizer G."/>
            <person name="Linton E."/>
            <person name="Llaca V."/>
            <person name="Song R."/>
            <person name="Tanyolac B."/>
            <person name="Young S."/>
            <person name="Ho-Il K."/>
            <person name="Hahn J.H."/>
            <person name="Sangsakoo G."/>
            <person name="Vanavichit A."/>
            <person name="de Mattos Luiz.A.T."/>
            <person name="Zimmer P.D."/>
            <person name="Malone G."/>
            <person name="Dellagostin O."/>
            <person name="de Oliveira A.C."/>
            <person name="Bevan M."/>
            <person name="Bancroft I."/>
            <person name="Minx P."/>
            <person name="Cordum H."/>
            <person name="Wilson R."/>
            <person name="Cheng Z."/>
            <person name="Jin W."/>
            <person name="Jiang J."/>
            <person name="Leong S.A."/>
            <person name="Iwama H."/>
            <person name="Gojobori T."/>
            <person name="Itoh T."/>
            <person name="Niimura Y."/>
            <person name="Fujii Y."/>
            <person name="Habara T."/>
            <person name="Sakai H."/>
            <person name="Sato Y."/>
            <person name="Wilson G."/>
            <person name="Kumar K."/>
            <person name="McCouch S."/>
            <person name="Juretic N."/>
            <person name="Hoen D."/>
            <person name="Wright S."/>
            <person name="Bruskiewich R."/>
            <person name="Bureau T."/>
            <person name="Miyao A."/>
            <person name="Hirochika H."/>
            <person name="Nishikawa T."/>
            <person name="Kadowaki K."/>
            <person name="Sugiura M."/>
            <person name="Burr B."/>
            <person name="Sasaki T."/>
        </authorList>
    </citation>
    <scope>NUCLEOTIDE SEQUENCE [LARGE SCALE GENOMIC DNA]</scope>
    <source>
        <strain evidence="11">cv. Nipponbare</strain>
    </source>
</reference>
<dbReference type="InterPro" id="IPR011009">
    <property type="entry name" value="Kinase-like_dom_sf"/>
</dbReference>
<dbReference type="Proteomes" id="UP000000763">
    <property type="component" value="Chromosome 1"/>
</dbReference>
<dbReference type="Pfam" id="PF00069">
    <property type="entry name" value="Pkinase"/>
    <property type="match status" value="1"/>
</dbReference>
<evidence type="ECO:0000313" key="10">
    <source>
        <dbReference type="EMBL" id="BAF06138.1"/>
    </source>
</evidence>
<dbReference type="InterPro" id="IPR017441">
    <property type="entry name" value="Protein_kinase_ATP_BS"/>
</dbReference>
<keyword evidence="5" id="KW-0418">Kinase</keyword>
<dbReference type="PROSITE" id="PS00107">
    <property type="entry name" value="PROTEIN_KINASE_ATP"/>
    <property type="match status" value="1"/>
</dbReference>
<feature type="non-terminal residue" evidence="10">
    <location>
        <position position="1"/>
    </location>
</feature>
<evidence type="ECO:0000256" key="4">
    <source>
        <dbReference type="ARBA" id="ARBA00022741"/>
    </source>
</evidence>
<evidence type="ECO:0000256" key="3">
    <source>
        <dbReference type="ARBA" id="ARBA00022679"/>
    </source>
</evidence>
<dbReference type="FunFam" id="1.10.510.10:FF:000222">
    <property type="entry name" value="casein kinase 1-like protein HD16"/>
    <property type="match status" value="1"/>
</dbReference>
<dbReference type="InterPro" id="IPR050235">
    <property type="entry name" value="CK1_Ser-Thr_kinase"/>
</dbReference>
<dbReference type="PANTHER" id="PTHR11909">
    <property type="entry name" value="CASEIN KINASE-RELATED"/>
    <property type="match status" value="1"/>
</dbReference>
<evidence type="ECO:0000256" key="2">
    <source>
        <dbReference type="ARBA" id="ARBA00012513"/>
    </source>
</evidence>
<dbReference type="GO" id="GO:0004674">
    <property type="term" value="F:protein serine/threonine kinase activity"/>
    <property type="evidence" value="ECO:0007669"/>
    <property type="project" value="UniProtKB-EC"/>
</dbReference>
<dbReference type="Pfam" id="PF24289">
    <property type="entry name" value="DUF7477"/>
    <property type="match status" value="1"/>
</dbReference>
<feature type="compositionally biased region" description="Acidic residues" evidence="8">
    <location>
        <begin position="69"/>
        <end position="81"/>
    </location>
</feature>
<dbReference type="PROSITE" id="PS00108">
    <property type="entry name" value="PROTEIN_KINASE_ST"/>
    <property type="match status" value="1"/>
</dbReference>
<evidence type="ECO:0000256" key="7">
    <source>
        <dbReference type="PROSITE-ProRule" id="PRU10141"/>
    </source>
</evidence>
<feature type="compositionally biased region" description="Polar residues" evidence="8">
    <location>
        <begin position="114"/>
        <end position="126"/>
    </location>
</feature>
<evidence type="ECO:0000313" key="11">
    <source>
        <dbReference type="Proteomes" id="UP000000763"/>
    </source>
</evidence>
<gene>
    <name evidence="10" type="ordered locus">Os01g0744300</name>
</gene>
<dbReference type="PROSITE" id="PS50011">
    <property type="entry name" value="PROTEIN_KINASE_DOM"/>
    <property type="match status" value="1"/>
</dbReference>
<dbReference type="InterPro" id="IPR008271">
    <property type="entry name" value="Ser/Thr_kinase_AS"/>
</dbReference>
<dbReference type="SUPFAM" id="SSF56112">
    <property type="entry name" value="Protein kinase-like (PK-like)"/>
    <property type="match status" value="1"/>
</dbReference>
<feature type="compositionally biased region" description="Basic and acidic residues" evidence="8">
    <location>
        <begin position="83"/>
        <end position="96"/>
    </location>
</feature>
<name>Q0JJE0_ORYSJ</name>
<evidence type="ECO:0000256" key="1">
    <source>
        <dbReference type="ARBA" id="ARBA00005926"/>
    </source>
</evidence>
<organism evidence="10 11">
    <name type="scientific">Oryza sativa subsp. japonica</name>
    <name type="common">Rice</name>
    <dbReference type="NCBI Taxonomy" id="39947"/>
    <lineage>
        <taxon>Eukaryota</taxon>
        <taxon>Viridiplantae</taxon>
        <taxon>Streptophyta</taxon>
        <taxon>Embryophyta</taxon>
        <taxon>Tracheophyta</taxon>
        <taxon>Spermatophyta</taxon>
        <taxon>Magnoliopsida</taxon>
        <taxon>Liliopsida</taxon>
        <taxon>Poales</taxon>
        <taxon>Poaceae</taxon>
        <taxon>BOP clade</taxon>
        <taxon>Oryzoideae</taxon>
        <taxon>Oryzeae</taxon>
        <taxon>Oryzinae</taxon>
        <taxon>Oryza</taxon>
        <taxon>Oryza sativa</taxon>
    </lineage>
</organism>
<dbReference type="AlphaFoldDB" id="Q0JJE0"/>
<feature type="domain" description="Protein kinase" evidence="9">
    <location>
        <begin position="130"/>
        <end position="404"/>
    </location>
</feature>
<dbReference type="SMART" id="SM00220">
    <property type="entry name" value="S_TKc"/>
    <property type="match status" value="1"/>
</dbReference>
<reference evidence="11" key="2">
    <citation type="journal article" date="2008" name="Nucleic Acids Res.">
        <title>The rice annotation project database (RAP-DB): 2008 update.</title>
        <authorList>
            <consortium name="The rice annotation project (RAP)"/>
        </authorList>
    </citation>
    <scope>GENOME REANNOTATION</scope>
    <source>
        <strain evidence="11">cv. Nipponbare</strain>
    </source>
</reference>
<comment type="similarity">
    <text evidence="1">Belongs to the protein kinase superfamily. CK1 Ser/Thr protein kinase family. Casein kinase I subfamily.</text>
</comment>
<dbReference type="InterPro" id="IPR055900">
    <property type="entry name" value="DUF7477"/>
</dbReference>
<evidence type="ECO:0000256" key="6">
    <source>
        <dbReference type="ARBA" id="ARBA00022840"/>
    </source>
</evidence>
<feature type="region of interest" description="Disordered" evidence="8">
    <location>
        <begin position="45"/>
        <end position="126"/>
    </location>
</feature>
<protein>
    <recommendedName>
        <fullName evidence="2">non-specific serine/threonine protein kinase</fullName>
        <ecNumber evidence="2">2.7.11.1</ecNumber>
    </recommendedName>
</protein>
<keyword evidence="3" id="KW-0808">Transferase</keyword>
<dbReference type="GO" id="GO:0005524">
    <property type="term" value="F:ATP binding"/>
    <property type="evidence" value="ECO:0007669"/>
    <property type="project" value="UniProtKB-UniRule"/>
</dbReference>
<evidence type="ECO:0000259" key="9">
    <source>
        <dbReference type="PROSITE" id="PS50011"/>
    </source>
</evidence>
<dbReference type="EC" id="2.7.11.1" evidence="2"/>
<dbReference type="EMBL" id="AP008207">
    <property type="protein sequence ID" value="BAF06138.1"/>
    <property type="molecule type" value="Genomic_DNA"/>
</dbReference>
<keyword evidence="4 7" id="KW-0547">Nucleotide-binding</keyword>